<gene>
    <name evidence="1" type="ORF">glysoja_043009</name>
</gene>
<dbReference type="EMBL" id="KN643847">
    <property type="protein sequence ID" value="KHN43703.1"/>
    <property type="molecule type" value="Genomic_DNA"/>
</dbReference>
<accession>A0A0B2SFY1</accession>
<sequence length="218" mass="24515">RLIGRLIYLTNTRPDITHVVQQLSQYMANPTTAYSQAAFHVFRYLKGTPGSGIFLAAQGSPQLKAFSDSDWAGCRDTRRSITDFSIYLGNSLISWRSKKQSTVSQSSSEVEYRALASTMCELHWLTYLLHDFHVSFIQPVTLYCDNQSAIQIASNPVFHERTKHIEIDCHIVRDKVNSGILKLLPVSSSMQLADIFTKPLSPALFQGLCSKLGMMNIH</sequence>
<organism evidence="1">
    <name type="scientific">Glycine soja</name>
    <name type="common">Wild soybean</name>
    <dbReference type="NCBI Taxonomy" id="3848"/>
    <lineage>
        <taxon>Eukaryota</taxon>
        <taxon>Viridiplantae</taxon>
        <taxon>Streptophyta</taxon>
        <taxon>Embryophyta</taxon>
        <taxon>Tracheophyta</taxon>
        <taxon>Spermatophyta</taxon>
        <taxon>Magnoliopsida</taxon>
        <taxon>eudicotyledons</taxon>
        <taxon>Gunneridae</taxon>
        <taxon>Pentapetalae</taxon>
        <taxon>rosids</taxon>
        <taxon>fabids</taxon>
        <taxon>Fabales</taxon>
        <taxon>Fabaceae</taxon>
        <taxon>Papilionoideae</taxon>
        <taxon>50 kb inversion clade</taxon>
        <taxon>NPAAA clade</taxon>
        <taxon>indigoferoid/millettioid clade</taxon>
        <taxon>Phaseoleae</taxon>
        <taxon>Glycine</taxon>
        <taxon>Glycine subgen. Soja</taxon>
    </lineage>
</organism>
<name>A0A0B2SFY1_GLYSO</name>
<dbReference type="CDD" id="cd09272">
    <property type="entry name" value="RNase_HI_RT_Ty1"/>
    <property type="match status" value="1"/>
</dbReference>
<dbReference type="Proteomes" id="UP000053555">
    <property type="component" value="Unassembled WGS sequence"/>
</dbReference>
<feature type="non-terminal residue" evidence="1">
    <location>
        <position position="218"/>
    </location>
</feature>
<dbReference type="PANTHER" id="PTHR11439">
    <property type="entry name" value="GAG-POL-RELATED RETROTRANSPOSON"/>
    <property type="match status" value="1"/>
</dbReference>
<protein>
    <submittedName>
        <fullName evidence="1">Copia protein</fullName>
    </submittedName>
</protein>
<dbReference type="AlphaFoldDB" id="A0A0B2SFY1"/>
<dbReference type="PANTHER" id="PTHR11439:SF498">
    <property type="entry name" value="DNAK FAMILY PROTEIN"/>
    <property type="match status" value="1"/>
</dbReference>
<dbReference type="SUPFAM" id="SSF56672">
    <property type="entry name" value="DNA/RNA polymerases"/>
    <property type="match status" value="1"/>
</dbReference>
<reference evidence="1" key="1">
    <citation type="submission" date="2014-07" db="EMBL/GenBank/DDBJ databases">
        <title>Identification of a novel salt tolerance gene in wild soybean by whole-genome sequencing.</title>
        <authorList>
            <person name="Lam H.-M."/>
            <person name="Qi X."/>
            <person name="Li M.-W."/>
            <person name="Liu X."/>
            <person name="Xie M."/>
            <person name="Ni M."/>
            <person name="Xu X."/>
        </authorList>
    </citation>
    <scope>NUCLEOTIDE SEQUENCE [LARGE SCALE GENOMIC DNA]</scope>
    <source>
        <tissue evidence="1">Root</tissue>
    </source>
</reference>
<evidence type="ECO:0000313" key="1">
    <source>
        <dbReference type="EMBL" id="KHN43703.1"/>
    </source>
</evidence>
<dbReference type="InterPro" id="IPR043502">
    <property type="entry name" value="DNA/RNA_pol_sf"/>
</dbReference>
<feature type="non-terminal residue" evidence="1">
    <location>
        <position position="1"/>
    </location>
</feature>
<proteinExistence type="predicted"/>